<dbReference type="PANTHER" id="PTHR42779:SF1">
    <property type="entry name" value="PROTEIN YNJB"/>
    <property type="match status" value="1"/>
</dbReference>
<dbReference type="Gene3D" id="3.40.190.10">
    <property type="entry name" value="Periplasmic binding protein-like II"/>
    <property type="match status" value="3"/>
</dbReference>
<dbReference type="EMBL" id="JACEIQ010000002">
    <property type="protein sequence ID" value="MBA4493485.1"/>
    <property type="molecule type" value="Genomic_DNA"/>
</dbReference>
<dbReference type="PROSITE" id="PS51257">
    <property type="entry name" value="PROKAR_LIPOPROTEIN"/>
    <property type="match status" value="1"/>
</dbReference>
<keyword evidence="1" id="KW-0732">Signal</keyword>
<feature type="chain" id="PRO_5039211628" evidence="1">
    <location>
        <begin position="28"/>
        <end position="386"/>
    </location>
</feature>
<organism evidence="2 3">
    <name type="scientific">Paenactinomyces guangxiensis</name>
    <dbReference type="NCBI Taxonomy" id="1490290"/>
    <lineage>
        <taxon>Bacteria</taxon>
        <taxon>Bacillati</taxon>
        <taxon>Bacillota</taxon>
        <taxon>Bacilli</taxon>
        <taxon>Bacillales</taxon>
        <taxon>Thermoactinomycetaceae</taxon>
        <taxon>Paenactinomyces</taxon>
    </lineage>
</organism>
<accession>A0A7W1WPA0</accession>
<reference evidence="2 3" key="1">
    <citation type="submission" date="2020-07" db="EMBL/GenBank/DDBJ databases">
        <authorList>
            <person name="Feng H."/>
        </authorList>
    </citation>
    <scope>NUCLEOTIDE SEQUENCE [LARGE SCALE GENOMIC DNA]</scope>
    <source>
        <strain evidence="3">s-10</strain>
    </source>
</reference>
<dbReference type="RefSeq" id="WP_181750713.1">
    <property type="nucleotide sequence ID" value="NZ_JACEIQ010000002.1"/>
</dbReference>
<proteinExistence type="predicted"/>
<evidence type="ECO:0000313" key="2">
    <source>
        <dbReference type="EMBL" id="MBA4493485.1"/>
    </source>
</evidence>
<protein>
    <submittedName>
        <fullName evidence="2">Extracellular solute-binding protein</fullName>
    </submittedName>
</protein>
<sequence length="386" mass="42703">MKKGLGILLSLALTVGILLTGCSSDGAGSGSPQKITVYTVAGGDEYYKDVLVPMFEKAMKGKYKVEYGRSTPQELINKIKAQGKNGNIDVVISGVDALPIGMKQGLWEQILPKYGKELHADELNELSQAYVKKFDGYGIPNKTGPAGPVLAYNKDKVKQPPKTYEELKQWVKKHPKKFMYAAVPSSGPSRAFFFGLAQSMGEDYNKVESLNKTWSYLEEIGQNIDLYPSKTSDSFNYLYDGTVDIIPHSPLWAAMLKATGTLPPNIGLIKLTDAKTVVDSHFYVMPKDLPEDRKKAALEFIGFALSKEAQAQQLATGAIPSNKNATPDLILPQYKDDYKKIIDSVIPEFKDGDMMIIPKGDGVLFPDPDPMNQIYKTWEEKIQSKK</sequence>
<dbReference type="InterPro" id="IPR006059">
    <property type="entry name" value="SBP"/>
</dbReference>
<evidence type="ECO:0000313" key="3">
    <source>
        <dbReference type="Proteomes" id="UP000535491"/>
    </source>
</evidence>
<dbReference type="Proteomes" id="UP000535491">
    <property type="component" value="Unassembled WGS sequence"/>
</dbReference>
<feature type="signal peptide" evidence="1">
    <location>
        <begin position="1"/>
        <end position="27"/>
    </location>
</feature>
<dbReference type="Pfam" id="PF13416">
    <property type="entry name" value="SBP_bac_8"/>
    <property type="match status" value="1"/>
</dbReference>
<keyword evidence="3" id="KW-1185">Reference proteome</keyword>
<comment type="caution">
    <text evidence="2">The sequence shown here is derived from an EMBL/GenBank/DDBJ whole genome shotgun (WGS) entry which is preliminary data.</text>
</comment>
<dbReference type="PANTHER" id="PTHR42779">
    <property type="entry name" value="PROTEIN YNJB"/>
    <property type="match status" value="1"/>
</dbReference>
<evidence type="ECO:0000256" key="1">
    <source>
        <dbReference type="SAM" id="SignalP"/>
    </source>
</evidence>
<dbReference type="SUPFAM" id="SSF53850">
    <property type="entry name" value="Periplasmic binding protein-like II"/>
    <property type="match status" value="1"/>
</dbReference>
<name>A0A7W1WPA0_9BACL</name>
<dbReference type="AlphaFoldDB" id="A0A7W1WPA0"/>
<gene>
    <name evidence="2" type="ORF">H1191_04095</name>
</gene>